<dbReference type="SMART" id="SM00065">
    <property type="entry name" value="GAF"/>
    <property type="match status" value="1"/>
</dbReference>
<keyword evidence="8" id="KW-0547">Nucleotide-binding</keyword>
<evidence type="ECO:0000256" key="9">
    <source>
        <dbReference type="ARBA" id="ARBA00022777"/>
    </source>
</evidence>
<dbReference type="PANTHER" id="PTHR43065">
    <property type="entry name" value="SENSOR HISTIDINE KINASE"/>
    <property type="match status" value="1"/>
</dbReference>
<dbReference type="Pfam" id="PF08446">
    <property type="entry name" value="PAS_2"/>
    <property type="match status" value="1"/>
</dbReference>
<dbReference type="InterPro" id="IPR004358">
    <property type="entry name" value="Sig_transdc_His_kin-like_C"/>
</dbReference>
<dbReference type="InterPro" id="IPR016132">
    <property type="entry name" value="Phyto_chromo_attachment"/>
</dbReference>
<dbReference type="PROSITE" id="PS50046">
    <property type="entry name" value="PHYTOCHROME_2"/>
    <property type="match status" value="1"/>
</dbReference>
<dbReference type="InterPro" id="IPR005467">
    <property type="entry name" value="His_kinase_dom"/>
</dbReference>
<dbReference type="InterPro" id="IPR013515">
    <property type="entry name" value="Phytochrome_cen-reg"/>
</dbReference>
<keyword evidence="11" id="KW-0157">Chromophore</keyword>
<dbReference type="InterPro" id="IPR003594">
    <property type="entry name" value="HATPase_dom"/>
</dbReference>
<dbReference type="Gene3D" id="3.30.565.10">
    <property type="entry name" value="Histidine kinase-like ATPase, C-terminal domain"/>
    <property type="match status" value="1"/>
</dbReference>
<keyword evidence="17" id="KW-1185">Reference proteome</keyword>
<sequence length="832" mass="94830">MNVKQVIQNETVDLINKYQEQIHLSGHIQPHGVLFVLKEPELIILQVSNNTFELFDIPAKTLLNQNLSCFLDKKQINSLRKSLENHPELKTINPVKLSVKTKDKSLVFDGIIHRSEKFLILELEPAISEESISFFNFYHSVREAASKMQDASDLKNLCQIIVEEIRKITSFDRVMVYKFDSQYNGAVIAEDKIETLESLLGLNYPSLDIPPQARELYTRNWLRVIRDVNYQPVKIIPVNNQITHQPIDLTLSVLRSVSPCHRQYLKKMGLTATMCISLMKNKKLWGLIACHHISPKYVPYELRAACEFLGQTMSLELAYKENHEDYDYQLELKSLKSQIIEEISTSENFIDALVECQNKLLNLVSAEGAIIVSGNNLQSVGKTPPLITVEKLISWLEKKFNQELFYTDSLPKVYQEFEKYKDIASGLLALSISSAQRIYILWFRPEVIRTVNWAGDPAPITEAESNGNIKFCPRKSFELWKGVVKLTSRPWKECEINVALELRNAIIKIVLKQADELAKLNSALQKSEAGEREKAAQLKRTLKRLQLTQTQLIQSEKMSSLGQLVAGIAHEINNPINFIYANIKYADNYANELMYLIKLYQKHCNPSPEIKQESEKIDLEFILEDLPQLLKSMEVGTERIYEIVKSLRNFSRLDQAEMKPVNIHEGIESTLLILNNRLDPKVGKKINLIKEYGNLPQIYCYVSQLNQVFMNILVNGIDALEEAIAKGKFSESNEQQIPTIKIQTKVVGKNLITITISDNGIGIKDGVLNKIFDPFFTTKPVGKGTGIGLAISYQIIVDKHGGRIFCNSQEGKGTEFIIEIPSQNNIRKFKTL</sequence>
<dbReference type="GO" id="GO:0006355">
    <property type="term" value="P:regulation of DNA-templated transcription"/>
    <property type="evidence" value="ECO:0007669"/>
    <property type="project" value="InterPro"/>
</dbReference>
<dbReference type="Gene3D" id="1.10.287.130">
    <property type="match status" value="1"/>
</dbReference>
<evidence type="ECO:0000256" key="3">
    <source>
        <dbReference type="ARBA" id="ARBA00012438"/>
    </source>
</evidence>
<evidence type="ECO:0000256" key="2">
    <source>
        <dbReference type="ARBA" id="ARBA00006402"/>
    </source>
</evidence>
<keyword evidence="5" id="KW-0597">Phosphoprotein</keyword>
<dbReference type="SMART" id="SM00388">
    <property type="entry name" value="HisKA"/>
    <property type="match status" value="1"/>
</dbReference>
<keyword evidence="6" id="KW-0716">Sensory transduction</keyword>
<dbReference type="RefSeq" id="WP_124147396.1">
    <property type="nucleotide sequence ID" value="NZ_CAWOKI010000258.1"/>
</dbReference>
<comment type="similarity">
    <text evidence="2">In the N-terminal section; belongs to the phytochrome family.</text>
</comment>
<dbReference type="GO" id="GO:0005524">
    <property type="term" value="F:ATP binding"/>
    <property type="evidence" value="ECO:0007669"/>
    <property type="project" value="UniProtKB-KW"/>
</dbReference>
<reference evidence="16 17" key="1">
    <citation type="journal article" date="2018" name="ACS Chem. Biol.">
        <title>Ketoreductase domain dysfunction expands chemodiversity: malyngamide biosynthesis in the cyanobacterium Okeania hirsuta.</title>
        <authorList>
            <person name="Moss N.A."/>
            <person name="Leao T."/>
            <person name="Rankin M."/>
            <person name="McCullough T.M."/>
            <person name="Qu P."/>
            <person name="Korobeynikov A."/>
            <person name="Smith J.L."/>
            <person name="Gerwick L."/>
            <person name="Gerwick W.H."/>
        </authorList>
    </citation>
    <scope>NUCLEOTIDE SEQUENCE [LARGE SCALE GENOMIC DNA]</scope>
    <source>
        <strain evidence="16 17">PAB10Feb10-1</strain>
    </source>
</reference>
<dbReference type="InterPro" id="IPR029016">
    <property type="entry name" value="GAF-like_dom_sf"/>
</dbReference>
<dbReference type="GO" id="GO:0009881">
    <property type="term" value="F:photoreceptor activity"/>
    <property type="evidence" value="ECO:0007669"/>
    <property type="project" value="UniProtKB-KW"/>
</dbReference>
<dbReference type="Gene3D" id="3.30.450.270">
    <property type="match status" value="1"/>
</dbReference>
<dbReference type="Proteomes" id="UP000269154">
    <property type="component" value="Unassembled WGS sequence"/>
</dbReference>
<dbReference type="AlphaFoldDB" id="A0A3N6Q2M8"/>
<feature type="domain" description="Histidine kinase" evidence="15">
    <location>
        <begin position="567"/>
        <end position="824"/>
    </location>
</feature>
<dbReference type="EC" id="2.7.13.3" evidence="3"/>
<dbReference type="InterPro" id="IPR003661">
    <property type="entry name" value="HisK_dim/P_dom"/>
</dbReference>
<evidence type="ECO:0000256" key="5">
    <source>
        <dbReference type="ARBA" id="ARBA00022553"/>
    </source>
</evidence>
<gene>
    <name evidence="16" type="ORF">D5R40_17850</name>
</gene>
<organism evidence="16 17">
    <name type="scientific">Okeania hirsuta</name>
    <dbReference type="NCBI Taxonomy" id="1458930"/>
    <lineage>
        <taxon>Bacteria</taxon>
        <taxon>Bacillati</taxon>
        <taxon>Cyanobacteriota</taxon>
        <taxon>Cyanophyceae</taxon>
        <taxon>Oscillatoriophycideae</taxon>
        <taxon>Oscillatoriales</taxon>
        <taxon>Microcoleaceae</taxon>
        <taxon>Okeania</taxon>
    </lineage>
</organism>
<dbReference type="SUPFAM" id="SSF55874">
    <property type="entry name" value="ATPase domain of HSP90 chaperone/DNA topoisomerase II/histidine kinase"/>
    <property type="match status" value="1"/>
</dbReference>
<dbReference type="EMBL" id="RCBY01000103">
    <property type="protein sequence ID" value="RQH38016.1"/>
    <property type="molecule type" value="Genomic_DNA"/>
</dbReference>
<protein>
    <recommendedName>
        <fullName evidence="3">histidine kinase</fullName>
        <ecNumber evidence="3">2.7.13.3</ecNumber>
    </recommendedName>
</protein>
<dbReference type="PANTHER" id="PTHR43065:SF10">
    <property type="entry name" value="PEROXIDE STRESS-ACTIVATED HISTIDINE KINASE MAK3"/>
    <property type="match status" value="1"/>
</dbReference>
<accession>A0A3N6Q2M8</accession>
<feature type="domain" description="Phytochrome chromophore attachment site" evidence="14">
    <location>
        <begin position="153"/>
        <end position="311"/>
    </location>
</feature>
<dbReference type="PROSITE" id="PS50109">
    <property type="entry name" value="HIS_KIN"/>
    <property type="match status" value="1"/>
</dbReference>
<evidence type="ECO:0000256" key="12">
    <source>
        <dbReference type="ARBA" id="ARBA00023012"/>
    </source>
</evidence>
<dbReference type="Pfam" id="PF02518">
    <property type="entry name" value="HATPase_c"/>
    <property type="match status" value="1"/>
</dbReference>
<evidence type="ECO:0000256" key="7">
    <source>
        <dbReference type="ARBA" id="ARBA00022679"/>
    </source>
</evidence>
<evidence type="ECO:0000256" key="1">
    <source>
        <dbReference type="ARBA" id="ARBA00000085"/>
    </source>
</evidence>
<dbReference type="SMART" id="SM00387">
    <property type="entry name" value="HATPase_c"/>
    <property type="match status" value="1"/>
</dbReference>
<evidence type="ECO:0000256" key="10">
    <source>
        <dbReference type="ARBA" id="ARBA00022840"/>
    </source>
</evidence>
<dbReference type="GO" id="GO:0000155">
    <property type="term" value="F:phosphorelay sensor kinase activity"/>
    <property type="evidence" value="ECO:0007669"/>
    <property type="project" value="InterPro"/>
</dbReference>
<comment type="catalytic activity">
    <reaction evidence="1">
        <text>ATP + protein L-histidine = ADP + protein N-phospho-L-histidine.</text>
        <dbReference type="EC" id="2.7.13.3"/>
    </reaction>
</comment>
<dbReference type="SUPFAM" id="SSF55785">
    <property type="entry name" value="PYP-like sensor domain (PAS domain)"/>
    <property type="match status" value="1"/>
</dbReference>
<keyword evidence="9" id="KW-0418">Kinase</keyword>
<keyword evidence="7" id="KW-0808">Transferase</keyword>
<dbReference type="InterPro" id="IPR003018">
    <property type="entry name" value="GAF"/>
</dbReference>
<evidence type="ECO:0000256" key="8">
    <source>
        <dbReference type="ARBA" id="ARBA00022741"/>
    </source>
</evidence>
<dbReference type="SUPFAM" id="SSF55781">
    <property type="entry name" value="GAF domain-like"/>
    <property type="match status" value="2"/>
</dbReference>
<evidence type="ECO:0000256" key="6">
    <source>
        <dbReference type="ARBA" id="ARBA00022606"/>
    </source>
</evidence>
<dbReference type="PRINTS" id="PR00344">
    <property type="entry name" value="BCTRLSENSOR"/>
</dbReference>
<evidence type="ECO:0000259" key="14">
    <source>
        <dbReference type="PROSITE" id="PS50046"/>
    </source>
</evidence>
<dbReference type="OrthoDB" id="9760752at2"/>
<evidence type="ECO:0000256" key="11">
    <source>
        <dbReference type="ARBA" id="ARBA00022991"/>
    </source>
</evidence>
<comment type="caution">
    <text evidence="16">The sequence shown here is derived from an EMBL/GenBank/DDBJ whole genome shotgun (WGS) entry which is preliminary data.</text>
</comment>
<dbReference type="Gene3D" id="3.30.450.40">
    <property type="match status" value="1"/>
</dbReference>
<evidence type="ECO:0000313" key="16">
    <source>
        <dbReference type="EMBL" id="RQH38016.1"/>
    </source>
</evidence>
<proteinExistence type="inferred from homology"/>
<evidence type="ECO:0000313" key="17">
    <source>
        <dbReference type="Proteomes" id="UP000269154"/>
    </source>
</evidence>
<dbReference type="Pfam" id="PF00360">
    <property type="entry name" value="PHY"/>
    <property type="match status" value="1"/>
</dbReference>
<dbReference type="SUPFAM" id="SSF47384">
    <property type="entry name" value="Homodimeric domain of signal transducing histidine kinase"/>
    <property type="match status" value="1"/>
</dbReference>
<keyword evidence="12" id="KW-0902">Two-component regulatory system</keyword>
<dbReference type="Gene3D" id="3.30.450.20">
    <property type="entry name" value="PAS domain"/>
    <property type="match status" value="1"/>
</dbReference>
<keyword evidence="13" id="KW-0675">Receptor</keyword>
<evidence type="ECO:0000256" key="4">
    <source>
        <dbReference type="ARBA" id="ARBA00022543"/>
    </source>
</evidence>
<dbReference type="InterPro" id="IPR036890">
    <property type="entry name" value="HATPase_C_sf"/>
</dbReference>
<evidence type="ECO:0000256" key="13">
    <source>
        <dbReference type="ARBA" id="ARBA00023170"/>
    </source>
</evidence>
<dbReference type="InterPro" id="IPR035965">
    <property type="entry name" value="PAS-like_dom_sf"/>
</dbReference>
<dbReference type="InterPro" id="IPR043150">
    <property type="entry name" value="Phytochrome_PHY_sf"/>
</dbReference>
<dbReference type="CDD" id="cd00082">
    <property type="entry name" value="HisKA"/>
    <property type="match status" value="1"/>
</dbReference>
<keyword evidence="4" id="KW-0600">Photoreceptor protein</keyword>
<dbReference type="InterPro" id="IPR036097">
    <property type="entry name" value="HisK_dim/P_sf"/>
</dbReference>
<name>A0A3N6Q2M8_9CYAN</name>
<dbReference type="Pfam" id="PF01590">
    <property type="entry name" value="GAF"/>
    <property type="match status" value="1"/>
</dbReference>
<evidence type="ECO:0000259" key="15">
    <source>
        <dbReference type="PROSITE" id="PS50109"/>
    </source>
</evidence>
<dbReference type="GO" id="GO:0009584">
    <property type="term" value="P:detection of visible light"/>
    <property type="evidence" value="ECO:0007669"/>
    <property type="project" value="InterPro"/>
</dbReference>
<dbReference type="InterPro" id="IPR013654">
    <property type="entry name" value="PAS_2"/>
</dbReference>
<keyword evidence="10" id="KW-0067">ATP-binding</keyword>